<dbReference type="SUPFAM" id="SSF50630">
    <property type="entry name" value="Acid proteases"/>
    <property type="match status" value="1"/>
</dbReference>
<name>W0DXK9_9GAMM</name>
<dbReference type="STRING" id="717772.THIAE_07490"/>
<proteinExistence type="predicted"/>
<dbReference type="eggNOG" id="COG4067">
    <property type="taxonomic scope" value="Bacteria"/>
</dbReference>
<dbReference type="Pfam" id="PF05618">
    <property type="entry name" value="Zn_protease"/>
    <property type="match status" value="1"/>
</dbReference>
<dbReference type="KEGG" id="tao:THIAE_07490"/>
<sequence length="143" mass="16294">MGWREWVCFPQLNDAKLIAKTDTGARSSALHVEQLDYAVDEAGLHWVKFVLPVEFYPHQPELASSARQFCLPLKDQRTIKNSAGQQQHRSVVELTVIMGCERFDIEVTLTCRKLMKYPMLLGRTALKNRFIVNVAGSFYLGHA</sequence>
<dbReference type="PANTHER" id="PTHR38037:SF2">
    <property type="entry name" value="ATP-DEPENDENT ZINC PROTEASE DOMAIN-CONTAINING PROTEIN-RELATED"/>
    <property type="match status" value="1"/>
</dbReference>
<keyword evidence="3" id="KW-1185">Reference proteome</keyword>
<dbReference type="EMBL" id="CP007030">
    <property type="protein sequence ID" value="AHF01616.1"/>
    <property type="molecule type" value="Genomic_DNA"/>
</dbReference>
<evidence type="ECO:0000313" key="2">
    <source>
        <dbReference type="EMBL" id="AHF01616.1"/>
    </source>
</evidence>
<dbReference type="Proteomes" id="UP000005380">
    <property type="component" value="Chromosome"/>
</dbReference>
<evidence type="ECO:0000313" key="3">
    <source>
        <dbReference type="Proteomes" id="UP000005380"/>
    </source>
</evidence>
<reference evidence="2 3" key="1">
    <citation type="submission" date="2013-12" db="EMBL/GenBank/DDBJ databases">
        <authorList>
            <consortium name="DOE Joint Genome Institute"/>
            <person name="Kappler U."/>
            <person name="Huntemann M."/>
            <person name="Han J."/>
            <person name="Chen A."/>
            <person name="Kyrpides N."/>
            <person name="Mavromatis K."/>
            <person name="Markowitz V."/>
            <person name="Palaniappan K."/>
            <person name="Ivanova N."/>
            <person name="Schaumberg A."/>
            <person name="Pati A."/>
            <person name="Liolios K."/>
            <person name="Nordberg H.P."/>
            <person name="Cantor M.N."/>
            <person name="Hua S.X."/>
            <person name="Woyke T."/>
        </authorList>
    </citation>
    <scope>NUCLEOTIDE SEQUENCE [LARGE SCALE GENOMIC DNA]</scope>
    <source>
        <strain evidence="3">AL2</strain>
    </source>
</reference>
<dbReference type="AlphaFoldDB" id="W0DXK9"/>
<dbReference type="PANTHER" id="PTHR38037">
    <property type="entry name" value="ZN_PROTEASE DOMAIN-CONTAINING PROTEIN"/>
    <property type="match status" value="1"/>
</dbReference>
<accession>W0DXK9</accession>
<organism evidence="2 3">
    <name type="scientific">Thiomicrospira aerophila AL3</name>
    <dbReference type="NCBI Taxonomy" id="717772"/>
    <lineage>
        <taxon>Bacteria</taxon>
        <taxon>Pseudomonadati</taxon>
        <taxon>Pseudomonadota</taxon>
        <taxon>Gammaproteobacteria</taxon>
        <taxon>Thiotrichales</taxon>
        <taxon>Piscirickettsiaceae</taxon>
        <taxon>Thiomicrospira</taxon>
    </lineage>
</organism>
<dbReference type="InterPro" id="IPR008503">
    <property type="entry name" value="Asp_endopeptidase"/>
</dbReference>
<dbReference type="InterPro" id="IPR021109">
    <property type="entry name" value="Peptidase_aspartic_dom_sf"/>
</dbReference>
<protein>
    <submittedName>
        <fullName evidence="2">Ribosomal protein S6 modification protein</fullName>
    </submittedName>
</protein>
<dbReference type="Gene3D" id="2.40.70.10">
    <property type="entry name" value="Acid Proteases"/>
    <property type="match status" value="1"/>
</dbReference>
<dbReference type="HOGENOM" id="CLU_099424_1_1_6"/>
<evidence type="ECO:0000259" key="1">
    <source>
        <dbReference type="Pfam" id="PF05618"/>
    </source>
</evidence>
<dbReference type="InParanoid" id="W0DXK9"/>
<feature type="domain" description="Retropepsin-like aspartic endopeptidase" evidence="1">
    <location>
        <begin position="1"/>
        <end position="138"/>
    </location>
</feature>
<gene>
    <name evidence="2" type="ORF">THIAE_07490</name>
</gene>